<dbReference type="Proteomes" id="UP000003160">
    <property type="component" value="Unassembled WGS sequence"/>
</dbReference>
<proteinExistence type="predicted"/>
<accession>D1PZR9</accession>
<reference evidence="2 3" key="1">
    <citation type="submission" date="2009-10" db="EMBL/GenBank/DDBJ databases">
        <authorList>
            <person name="Qin X."/>
            <person name="Bachman B."/>
            <person name="Battles P."/>
            <person name="Bell A."/>
            <person name="Bess C."/>
            <person name="Bickham C."/>
            <person name="Chaboub L."/>
            <person name="Chen D."/>
            <person name="Coyle M."/>
            <person name="Deiros D.R."/>
            <person name="Dinh H."/>
            <person name="Forbes L."/>
            <person name="Fowler G."/>
            <person name="Francisco L."/>
            <person name="Fu Q."/>
            <person name="Gubbala S."/>
            <person name="Hale W."/>
            <person name="Han Y."/>
            <person name="Hemphill L."/>
            <person name="Highlander S.K."/>
            <person name="Hirani K."/>
            <person name="Hogues M."/>
            <person name="Jackson L."/>
            <person name="Jakkamsetti A."/>
            <person name="Javaid M."/>
            <person name="Jiang H."/>
            <person name="Korchina V."/>
            <person name="Kovar C."/>
            <person name="Lara F."/>
            <person name="Lee S."/>
            <person name="Mata R."/>
            <person name="Mathew T."/>
            <person name="Moen C."/>
            <person name="Morales K."/>
            <person name="Munidasa M."/>
            <person name="Nazareth L."/>
            <person name="Ngo R."/>
            <person name="Nguyen L."/>
            <person name="Okwuonu G."/>
            <person name="Ongeri F."/>
            <person name="Patil S."/>
            <person name="Petrosino J."/>
            <person name="Pham C."/>
            <person name="Pham P."/>
            <person name="Pu L.-L."/>
            <person name="Puazo M."/>
            <person name="Raj R."/>
            <person name="Reid J."/>
            <person name="Rouhana J."/>
            <person name="Saada N."/>
            <person name="Shang Y."/>
            <person name="Simmons D."/>
            <person name="Thornton R."/>
            <person name="Warren J."/>
            <person name="Weissenberger G."/>
            <person name="Zhang J."/>
            <person name="Zhang L."/>
            <person name="Zhou C."/>
            <person name="Zhu D."/>
            <person name="Muzny D."/>
            <person name="Worley K."/>
            <person name="Gibbs R."/>
        </authorList>
    </citation>
    <scope>NUCLEOTIDE SEQUENCE [LARGE SCALE GENOMIC DNA]</scope>
    <source>
        <strain evidence="2 3">DSM 17361</strain>
    </source>
</reference>
<dbReference type="HOGENOM" id="CLU_187665_0_0_10"/>
<protein>
    <submittedName>
        <fullName evidence="2">Uncharacterized protein</fullName>
    </submittedName>
</protein>
<keyword evidence="3" id="KW-1185">Reference proteome</keyword>
<comment type="caution">
    <text evidence="2">The sequence shown here is derived from an EMBL/GenBank/DDBJ whole genome shotgun (WGS) entry which is preliminary data.</text>
</comment>
<feature type="coiled-coil region" evidence="1">
    <location>
        <begin position="41"/>
        <end position="68"/>
    </location>
</feature>
<dbReference type="OrthoDB" id="1076494at2"/>
<evidence type="ECO:0000313" key="3">
    <source>
        <dbReference type="Proteomes" id="UP000003160"/>
    </source>
</evidence>
<name>D1PZR9_9BACT</name>
<sequence>MMLKIACLFSFLYVTLPGNNNKTMEEIAAYRAKILQVLVNAKDADGKLRLTEDQAKQLANEFSDAELEEGMAFNTPEEVAELLLDSGLE</sequence>
<evidence type="ECO:0000256" key="1">
    <source>
        <dbReference type="SAM" id="Coils"/>
    </source>
</evidence>
<organism evidence="2 3">
    <name type="scientific">Hallella bergensis DSM 17361</name>
    <dbReference type="NCBI Taxonomy" id="585502"/>
    <lineage>
        <taxon>Bacteria</taxon>
        <taxon>Pseudomonadati</taxon>
        <taxon>Bacteroidota</taxon>
        <taxon>Bacteroidia</taxon>
        <taxon>Bacteroidales</taxon>
        <taxon>Prevotellaceae</taxon>
        <taxon>Hallella</taxon>
    </lineage>
</organism>
<evidence type="ECO:0000313" key="2">
    <source>
        <dbReference type="EMBL" id="EFA43101.1"/>
    </source>
</evidence>
<dbReference type="EMBL" id="ACKS01000091">
    <property type="protein sequence ID" value="EFA43101.1"/>
    <property type="molecule type" value="Genomic_DNA"/>
</dbReference>
<dbReference type="AlphaFoldDB" id="D1PZR9"/>
<keyword evidence="1" id="KW-0175">Coiled coil</keyword>
<gene>
    <name evidence="2" type="ORF">HMPREF0645_2454</name>
</gene>